<reference evidence="3" key="1">
    <citation type="submission" date="2025-08" db="UniProtKB">
        <authorList>
            <consortium name="RefSeq"/>
        </authorList>
    </citation>
    <scope>IDENTIFICATION</scope>
</reference>
<dbReference type="GeneID" id="110084506"/>
<evidence type="ECO:0000259" key="1">
    <source>
        <dbReference type="Pfam" id="PF08241"/>
    </source>
</evidence>
<dbReference type="GO" id="GO:0008757">
    <property type="term" value="F:S-adenosylmethionine-dependent methyltransferase activity"/>
    <property type="evidence" value="ECO:0007669"/>
    <property type="project" value="InterPro"/>
</dbReference>
<evidence type="ECO:0000313" key="2">
    <source>
        <dbReference type="Proteomes" id="UP001652642"/>
    </source>
</evidence>
<name>A0A6J0UFY4_9SAUR</name>
<dbReference type="PANTHER" id="PTHR42912">
    <property type="entry name" value="METHYLTRANSFERASE"/>
    <property type="match status" value="1"/>
</dbReference>
<dbReference type="SUPFAM" id="SSF53335">
    <property type="entry name" value="S-adenosyl-L-methionine-dependent methyltransferases"/>
    <property type="match status" value="1"/>
</dbReference>
<sequence length="317" mass="34339">MGLQLPESPGEVGRILGTVVPQPGLRLRVPCTRPLPQLKPGASGWGGGERRQGRGAFPGRIGAKEVAGKGIHLVPHPGPLAMASASGHLAEVQCRVAELHRGTDPEQQRRFYDGWAPQYEQDVGVLQYQAPKLAAACLASVFRGPPEDAVVLDVACGTGLVAQELHAKGFRHFHGVDGSPGMLELARQKGLYQELKQCLLGRGSLPAPEDYYDAVVIVGALSEGQVPAEVFLELLRVTKPRGYLCLTTRSNKSNLRYKAHLERLLDDLERRRLCEKVAVQEVADWEKATSEEESLEGSDSIPGTVYLYRKPAGTSKG</sequence>
<dbReference type="CTD" id="155368"/>
<dbReference type="InterPro" id="IPR050508">
    <property type="entry name" value="Methyltransf_Superfamily"/>
</dbReference>
<proteinExistence type="predicted"/>
<dbReference type="AlphaFoldDB" id="A0A6J0UFY4"/>
<keyword evidence="2" id="KW-1185">Reference proteome</keyword>
<dbReference type="Proteomes" id="UP001652642">
    <property type="component" value="Chromosome 7"/>
</dbReference>
<dbReference type="OrthoDB" id="3647at2759"/>
<dbReference type="InterPro" id="IPR013216">
    <property type="entry name" value="Methyltransf_11"/>
</dbReference>
<protein>
    <submittedName>
        <fullName evidence="3">Methyltransferase-like protein 27</fullName>
    </submittedName>
</protein>
<accession>A0A6J0UFY4</accession>
<dbReference type="CDD" id="cd02440">
    <property type="entry name" value="AdoMet_MTases"/>
    <property type="match status" value="1"/>
</dbReference>
<gene>
    <name evidence="3" type="primary">METTL27</name>
</gene>
<dbReference type="InterPro" id="IPR029063">
    <property type="entry name" value="SAM-dependent_MTases_sf"/>
</dbReference>
<dbReference type="InParanoid" id="A0A6J0UFY4"/>
<evidence type="ECO:0000313" key="3">
    <source>
        <dbReference type="RefSeq" id="XP_020659577.2"/>
    </source>
</evidence>
<dbReference type="Gene3D" id="3.40.50.150">
    <property type="entry name" value="Vaccinia Virus protein VP39"/>
    <property type="match status" value="1"/>
</dbReference>
<dbReference type="Pfam" id="PF08241">
    <property type="entry name" value="Methyltransf_11"/>
    <property type="match status" value="1"/>
</dbReference>
<dbReference type="RefSeq" id="XP_020659577.2">
    <property type="nucleotide sequence ID" value="XM_020803918.2"/>
</dbReference>
<feature type="domain" description="Methyltransferase type 11" evidence="1">
    <location>
        <begin position="152"/>
        <end position="245"/>
    </location>
</feature>
<organism evidence="2 3">
    <name type="scientific">Pogona vitticeps</name>
    <name type="common">central bearded dragon</name>
    <dbReference type="NCBI Taxonomy" id="103695"/>
    <lineage>
        <taxon>Eukaryota</taxon>
        <taxon>Metazoa</taxon>
        <taxon>Chordata</taxon>
        <taxon>Craniata</taxon>
        <taxon>Vertebrata</taxon>
        <taxon>Euteleostomi</taxon>
        <taxon>Lepidosauria</taxon>
        <taxon>Squamata</taxon>
        <taxon>Bifurcata</taxon>
        <taxon>Unidentata</taxon>
        <taxon>Episquamata</taxon>
        <taxon>Toxicofera</taxon>
        <taxon>Iguania</taxon>
        <taxon>Acrodonta</taxon>
        <taxon>Agamidae</taxon>
        <taxon>Amphibolurinae</taxon>
        <taxon>Pogona</taxon>
    </lineage>
</organism>